<keyword evidence="1" id="KW-0805">Transcription regulation</keyword>
<dbReference type="PROSITE" id="PS01124">
    <property type="entry name" value="HTH_ARAC_FAMILY_2"/>
    <property type="match status" value="1"/>
</dbReference>
<dbReference type="AlphaFoldDB" id="A0A2T0PU26"/>
<gene>
    <name evidence="5" type="ORF">CLV72_110165</name>
</gene>
<dbReference type="EMBL" id="PVZC01000010">
    <property type="protein sequence ID" value="PRX92405.1"/>
    <property type="molecule type" value="Genomic_DNA"/>
</dbReference>
<dbReference type="InterPro" id="IPR003313">
    <property type="entry name" value="AraC-bd"/>
</dbReference>
<dbReference type="PANTHER" id="PTHR46796">
    <property type="entry name" value="HTH-TYPE TRANSCRIPTIONAL ACTIVATOR RHAS-RELATED"/>
    <property type="match status" value="1"/>
</dbReference>
<protein>
    <submittedName>
        <fullName evidence="5">AraC-like DNA-binding protein</fullName>
    </submittedName>
</protein>
<organism evidence="5 6">
    <name type="scientific">Allonocardiopsis opalescens</name>
    <dbReference type="NCBI Taxonomy" id="1144618"/>
    <lineage>
        <taxon>Bacteria</taxon>
        <taxon>Bacillati</taxon>
        <taxon>Actinomycetota</taxon>
        <taxon>Actinomycetes</taxon>
        <taxon>Streptosporangiales</taxon>
        <taxon>Allonocardiopsis</taxon>
    </lineage>
</organism>
<dbReference type="InterPro" id="IPR018060">
    <property type="entry name" value="HTH_AraC"/>
</dbReference>
<dbReference type="Proteomes" id="UP000237846">
    <property type="component" value="Unassembled WGS sequence"/>
</dbReference>
<keyword evidence="6" id="KW-1185">Reference proteome</keyword>
<keyword evidence="2 5" id="KW-0238">DNA-binding</keyword>
<sequence length="279" mass="30359">MTAGRDWVRYWRDPGRPLEAMAAHFERHVYHRHSHDAYSFGVTEEGAQAFSCRGAAHTSAAGMVMAFNPDDPHDGRAADALGFTYRIVHIGPDLIRALLADVTGGAAALPLFARPVVHDPVLARALRRLHSALLGGADTLRRDEELAAAVAAMVRRSATRGLSAPSPAADADRTAAQVRELLHERMPADITLDELAKGRSRFAVYRDFRARYGMAPSDYLRQLRLRAARALLAAGVPPAEAAGRVGFADQSHLTRWFGRYYGITPAGYARGRASVASPR</sequence>
<dbReference type="InterPro" id="IPR009057">
    <property type="entry name" value="Homeodomain-like_sf"/>
</dbReference>
<dbReference type="PANTHER" id="PTHR46796:SF2">
    <property type="entry name" value="TRANSCRIPTIONAL REGULATORY PROTEIN"/>
    <property type="match status" value="1"/>
</dbReference>
<evidence type="ECO:0000313" key="5">
    <source>
        <dbReference type="EMBL" id="PRX92405.1"/>
    </source>
</evidence>
<dbReference type="InterPro" id="IPR037923">
    <property type="entry name" value="HTH-like"/>
</dbReference>
<dbReference type="InterPro" id="IPR050204">
    <property type="entry name" value="AraC_XylS_family_regulators"/>
</dbReference>
<dbReference type="Gene3D" id="1.10.10.60">
    <property type="entry name" value="Homeodomain-like"/>
    <property type="match status" value="1"/>
</dbReference>
<dbReference type="GO" id="GO:0003700">
    <property type="term" value="F:DNA-binding transcription factor activity"/>
    <property type="evidence" value="ECO:0007669"/>
    <property type="project" value="InterPro"/>
</dbReference>
<dbReference type="GO" id="GO:0043565">
    <property type="term" value="F:sequence-specific DNA binding"/>
    <property type="evidence" value="ECO:0007669"/>
    <property type="project" value="InterPro"/>
</dbReference>
<keyword evidence="3" id="KW-0804">Transcription</keyword>
<evidence type="ECO:0000259" key="4">
    <source>
        <dbReference type="PROSITE" id="PS01124"/>
    </source>
</evidence>
<evidence type="ECO:0000256" key="3">
    <source>
        <dbReference type="ARBA" id="ARBA00023163"/>
    </source>
</evidence>
<dbReference type="Pfam" id="PF02311">
    <property type="entry name" value="AraC_binding"/>
    <property type="match status" value="1"/>
</dbReference>
<feature type="domain" description="HTH araC/xylS-type" evidence="4">
    <location>
        <begin position="176"/>
        <end position="271"/>
    </location>
</feature>
<evidence type="ECO:0000256" key="2">
    <source>
        <dbReference type="ARBA" id="ARBA00023125"/>
    </source>
</evidence>
<comment type="caution">
    <text evidence="5">The sequence shown here is derived from an EMBL/GenBank/DDBJ whole genome shotgun (WGS) entry which is preliminary data.</text>
</comment>
<name>A0A2T0PU26_9ACTN</name>
<dbReference type="SUPFAM" id="SSF46689">
    <property type="entry name" value="Homeodomain-like"/>
    <property type="match status" value="1"/>
</dbReference>
<reference evidence="5 6" key="1">
    <citation type="submission" date="2018-03" db="EMBL/GenBank/DDBJ databases">
        <title>Genomic Encyclopedia of Archaeal and Bacterial Type Strains, Phase II (KMG-II): from individual species to whole genera.</title>
        <authorList>
            <person name="Goeker M."/>
        </authorList>
    </citation>
    <scope>NUCLEOTIDE SEQUENCE [LARGE SCALE GENOMIC DNA]</scope>
    <source>
        <strain evidence="5 6">DSM 45601</strain>
    </source>
</reference>
<dbReference type="Pfam" id="PF12833">
    <property type="entry name" value="HTH_18"/>
    <property type="match status" value="1"/>
</dbReference>
<evidence type="ECO:0000313" key="6">
    <source>
        <dbReference type="Proteomes" id="UP000237846"/>
    </source>
</evidence>
<proteinExistence type="predicted"/>
<dbReference type="SMART" id="SM00342">
    <property type="entry name" value="HTH_ARAC"/>
    <property type="match status" value="1"/>
</dbReference>
<evidence type="ECO:0000256" key="1">
    <source>
        <dbReference type="ARBA" id="ARBA00023015"/>
    </source>
</evidence>
<dbReference type="RefSeq" id="WP_245930499.1">
    <property type="nucleotide sequence ID" value="NZ_PVZC01000010.1"/>
</dbReference>
<dbReference type="SUPFAM" id="SSF51215">
    <property type="entry name" value="Regulatory protein AraC"/>
    <property type="match status" value="1"/>
</dbReference>
<accession>A0A2T0PU26</accession>